<feature type="domain" description="OmpR/PhoB-type" evidence="5">
    <location>
        <begin position="36"/>
        <end position="112"/>
    </location>
</feature>
<dbReference type="GO" id="GO:0000160">
    <property type="term" value="P:phosphorelay signal transduction system"/>
    <property type="evidence" value="ECO:0007669"/>
    <property type="project" value="InterPro"/>
</dbReference>
<keyword evidence="3" id="KW-0238">DNA-binding</keyword>
<dbReference type="AlphaFoldDB" id="E3IZV7"/>
<evidence type="ECO:0000256" key="3">
    <source>
        <dbReference type="ARBA" id="ARBA00023125"/>
    </source>
</evidence>
<dbReference type="Gene3D" id="1.25.40.10">
    <property type="entry name" value="Tetratricopeptide repeat domain"/>
    <property type="match status" value="1"/>
</dbReference>
<dbReference type="PANTHER" id="PTHR35807">
    <property type="entry name" value="TRANSCRIPTIONAL REGULATOR REDD-RELATED"/>
    <property type="match status" value="1"/>
</dbReference>
<evidence type="ECO:0000313" key="8">
    <source>
        <dbReference type="Proteomes" id="UP000002484"/>
    </source>
</evidence>
<comment type="similarity">
    <text evidence="1">Belongs to the AfsR/DnrI/RedD regulatory family.</text>
</comment>
<dbReference type="InterPro" id="IPR005158">
    <property type="entry name" value="BTAD"/>
</dbReference>
<dbReference type="InterPro" id="IPR011990">
    <property type="entry name" value="TPR-like_helical_dom_sf"/>
</dbReference>
<dbReference type="InParanoid" id="E3IZV7"/>
<evidence type="ECO:0000256" key="4">
    <source>
        <dbReference type="ARBA" id="ARBA00023163"/>
    </source>
</evidence>
<dbReference type="CDD" id="cd15831">
    <property type="entry name" value="BTAD"/>
    <property type="match status" value="1"/>
</dbReference>
<dbReference type="KEGG" id="fri:FraEuI1c_7185"/>
<dbReference type="Gene3D" id="1.10.10.10">
    <property type="entry name" value="Winged helix-like DNA-binding domain superfamily/Winged helix DNA-binding domain"/>
    <property type="match status" value="1"/>
</dbReference>
<dbReference type="STRING" id="298654.FraEuI1c_7185"/>
<evidence type="ECO:0000256" key="2">
    <source>
        <dbReference type="ARBA" id="ARBA00023015"/>
    </source>
</evidence>
<keyword evidence="4" id="KW-0804">Transcription</keyword>
<dbReference type="SUPFAM" id="SSF46894">
    <property type="entry name" value="C-terminal effector domain of the bipartite response regulators"/>
    <property type="match status" value="1"/>
</dbReference>
<protein>
    <submittedName>
        <fullName evidence="7">Transcriptional regulator, SARP family</fullName>
    </submittedName>
</protein>
<evidence type="ECO:0000259" key="5">
    <source>
        <dbReference type="SMART" id="SM00862"/>
    </source>
</evidence>
<dbReference type="SMART" id="SM00862">
    <property type="entry name" value="Trans_reg_C"/>
    <property type="match status" value="1"/>
</dbReference>
<evidence type="ECO:0000256" key="1">
    <source>
        <dbReference type="ARBA" id="ARBA00005820"/>
    </source>
</evidence>
<dbReference type="GO" id="GO:0003677">
    <property type="term" value="F:DNA binding"/>
    <property type="evidence" value="ECO:0007669"/>
    <property type="project" value="UniProtKB-KW"/>
</dbReference>
<dbReference type="InterPro" id="IPR036388">
    <property type="entry name" value="WH-like_DNA-bd_sf"/>
</dbReference>
<dbReference type="PANTHER" id="PTHR35807:SF1">
    <property type="entry name" value="TRANSCRIPTIONAL REGULATOR REDD"/>
    <property type="match status" value="1"/>
</dbReference>
<evidence type="ECO:0000259" key="6">
    <source>
        <dbReference type="SMART" id="SM01043"/>
    </source>
</evidence>
<accession>E3IZV7</accession>
<reference evidence="7 8" key="1">
    <citation type="submission" date="2010-10" db="EMBL/GenBank/DDBJ databases">
        <title>Complete sequence of Frankia sp. EuI1c.</title>
        <authorList>
            <consortium name="US DOE Joint Genome Institute"/>
            <person name="Lucas S."/>
            <person name="Copeland A."/>
            <person name="Lapidus A."/>
            <person name="Cheng J.-F."/>
            <person name="Bruce D."/>
            <person name="Goodwin L."/>
            <person name="Pitluck S."/>
            <person name="Chertkov O."/>
            <person name="Detter J.C."/>
            <person name="Han C."/>
            <person name="Tapia R."/>
            <person name="Land M."/>
            <person name="Hauser L."/>
            <person name="Jeffries C."/>
            <person name="Kyrpides N."/>
            <person name="Ivanova N."/>
            <person name="Mikhailova N."/>
            <person name="Beauchemin N."/>
            <person name="Sen A."/>
            <person name="Sur S.A."/>
            <person name="Gtari M."/>
            <person name="Wall L."/>
            <person name="Tisa L."/>
            <person name="Woyke T."/>
        </authorList>
    </citation>
    <scope>NUCLEOTIDE SEQUENCE [LARGE SCALE GENOMIC DNA]</scope>
    <source>
        <strain evidence="8">DSM 45817 / CECT 9037 / EuI1c</strain>
    </source>
</reference>
<dbReference type="HOGENOM" id="CLU_004665_0_1_11"/>
<feature type="domain" description="Bacterial transcriptional activator" evidence="6">
    <location>
        <begin position="119"/>
        <end position="263"/>
    </location>
</feature>
<dbReference type="GO" id="GO:0006355">
    <property type="term" value="P:regulation of DNA-templated transcription"/>
    <property type="evidence" value="ECO:0007669"/>
    <property type="project" value="InterPro"/>
</dbReference>
<dbReference type="SUPFAM" id="SSF48452">
    <property type="entry name" value="TPR-like"/>
    <property type="match status" value="1"/>
</dbReference>
<dbReference type="EMBL" id="CP002299">
    <property type="protein sequence ID" value="ADP85149.1"/>
    <property type="molecule type" value="Genomic_DNA"/>
</dbReference>
<organism evidence="7 8">
    <name type="scientific">Pseudofrankia inefficax (strain DSM 45817 / CECT 9037 / DDB 130130 / EuI1c)</name>
    <name type="common">Frankia inefficax</name>
    <dbReference type="NCBI Taxonomy" id="298654"/>
    <lineage>
        <taxon>Bacteria</taxon>
        <taxon>Bacillati</taxon>
        <taxon>Actinomycetota</taxon>
        <taxon>Actinomycetes</taxon>
        <taxon>Frankiales</taxon>
        <taxon>Frankiaceae</taxon>
        <taxon>Pseudofrankia</taxon>
    </lineage>
</organism>
<dbReference type="InterPro" id="IPR001867">
    <property type="entry name" value="OmpR/PhoB-type_DNA-bd"/>
</dbReference>
<sequence>MSVAPLRSFSAEGLPDPNGPDLWFAMLGPLEMAVAGAKAPVTGIRARSLLASLLLQRNQVVRLDRLVESIWEAPPATAVPQVRNLVAELRRTLQTSAREREVIETSPGGYRLVVADDEVDVARAEEHLSEGMAAAADNDHHVALRSFGSSLDLWRGEPLGDLAPALARTWRPRFTELRRRTLLARTKSRLALGMRELAIAELFDAVVEFPFDEELRLLLVTALHSCGRTTAALEVCRETRRHFLEQLGVDAGPTLRDLEVRILREGSPA</sequence>
<proteinExistence type="inferred from homology"/>
<gene>
    <name evidence="7" type="ordered locus">FraEuI1c_7185</name>
</gene>
<keyword evidence="2" id="KW-0805">Transcription regulation</keyword>
<dbReference type="Proteomes" id="UP000002484">
    <property type="component" value="Chromosome"/>
</dbReference>
<dbReference type="InterPro" id="IPR051677">
    <property type="entry name" value="AfsR-DnrI-RedD_regulator"/>
</dbReference>
<dbReference type="InterPro" id="IPR016032">
    <property type="entry name" value="Sig_transdc_resp-reg_C-effctor"/>
</dbReference>
<keyword evidence="8" id="KW-1185">Reference proteome</keyword>
<name>E3IZV7_PSEI1</name>
<evidence type="ECO:0000313" key="7">
    <source>
        <dbReference type="EMBL" id="ADP85149.1"/>
    </source>
</evidence>
<dbReference type="Pfam" id="PF03704">
    <property type="entry name" value="BTAD"/>
    <property type="match status" value="1"/>
</dbReference>
<dbReference type="eggNOG" id="COG3629">
    <property type="taxonomic scope" value="Bacteria"/>
</dbReference>
<dbReference type="Pfam" id="PF00486">
    <property type="entry name" value="Trans_reg_C"/>
    <property type="match status" value="1"/>
</dbReference>
<dbReference type="SMART" id="SM01043">
    <property type="entry name" value="BTAD"/>
    <property type="match status" value="1"/>
</dbReference>